<dbReference type="Gene3D" id="3.40.50.10910">
    <property type="entry name" value="Amidohydrolase"/>
    <property type="match status" value="1"/>
</dbReference>
<protein>
    <submittedName>
        <fullName evidence="2">Amidohydrolase family protein</fullName>
    </submittedName>
</protein>
<dbReference type="PANTHER" id="PTHR43135">
    <property type="entry name" value="ALPHA-D-RIBOSE 1-METHYLPHOSPHONATE 5-TRIPHOSPHATE DIPHOSPHATASE"/>
    <property type="match status" value="1"/>
</dbReference>
<evidence type="ECO:0000259" key="1">
    <source>
        <dbReference type="Pfam" id="PF01979"/>
    </source>
</evidence>
<dbReference type="InterPro" id="IPR006680">
    <property type="entry name" value="Amidohydro-rel"/>
</dbReference>
<feature type="domain" description="Amidohydrolase-related" evidence="1">
    <location>
        <begin position="50"/>
        <end position="392"/>
    </location>
</feature>
<dbReference type="RefSeq" id="WP_344417910.1">
    <property type="nucleotide sequence ID" value="NZ_BAAANN010000010.1"/>
</dbReference>
<dbReference type="InterPro" id="IPR051781">
    <property type="entry name" value="Metallo-dep_Hydrolase"/>
</dbReference>
<keyword evidence="3" id="KW-1185">Reference proteome</keyword>
<dbReference type="Gene3D" id="3.30.110.90">
    <property type="entry name" value="Amidohydrolase"/>
    <property type="match status" value="1"/>
</dbReference>
<evidence type="ECO:0000313" key="3">
    <source>
        <dbReference type="Proteomes" id="UP001501116"/>
    </source>
</evidence>
<gene>
    <name evidence="2" type="ORF">GCM10009754_29430</name>
</gene>
<comment type="caution">
    <text evidence="2">The sequence shown here is derived from an EMBL/GenBank/DDBJ whole genome shotgun (WGS) entry which is preliminary data.</text>
</comment>
<organism evidence="2 3">
    <name type="scientific">Amycolatopsis minnesotensis</name>
    <dbReference type="NCBI Taxonomy" id="337894"/>
    <lineage>
        <taxon>Bacteria</taxon>
        <taxon>Bacillati</taxon>
        <taxon>Actinomycetota</taxon>
        <taxon>Actinomycetes</taxon>
        <taxon>Pseudonocardiales</taxon>
        <taxon>Pseudonocardiaceae</taxon>
        <taxon>Amycolatopsis</taxon>
    </lineage>
</organism>
<dbReference type="Gene3D" id="1.20.58.520">
    <property type="entry name" value="Amidohydrolase"/>
    <property type="match status" value="1"/>
</dbReference>
<dbReference type="Proteomes" id="UP001501116">
    <property type="component" value="Unassembled WGS sequence"/>
</dbReference>
<proteinExistence type="predicted"/>
<evidence type="ECO:0000313" key="2">
    <source>
        <dbReference type="EMBL" id="GAA1957424.1"/>
    </source>
</evidence>
<dbReference type="InterPro" id="IPR032466">
    <property type="entry name" value="Metal_Hydrolase"/>
</dbReference>
<sequence length="404" mass="41541">MSPVVRIENATVFDGERVLGTVTVDIAGGLLLPPGHGAEPSTVVDGTGRTLLPGFVDAHTHVCHAGENLALALSFGVTTELDMFDFPPETVAELWASADRDGRADLRSAGTLASAAGGTTVRSIPWIPTLSGPAEAEAFVAARHAEGSDYLKIALDDGAEHGLALPSLDLATVTALVAAARRRAMVSVAHLSGPWSVALALDAGVDVLTHLPLTEVVPPAQARRAAAAGVTAVPTLAVLEMRAGDEGRVLADDPLVGPRLPGEVRAAIETGTDGLPVVRRGTFATALASAGELHRAGVPLLAGTDAHQAPGRDAPVVHGATLHRELELLVRAGLSTAEALTAATSAPARRFGLPDRGRIAPGLRADLVLVDGDPIADIRATRAIAAVWRRGELLTPRFITGGNR</sequence>
<dbReference type="SUPFAM" id="SSF51338">
    <property type="entry name" value="Composite domain of metallo-dependent hydrolases"/>
    <property type="match status" value="1"/>
</dbReference>
<dbReference type="EMBL" id="BAAANN010000010">
    <property type="protein sequence ID" value="GAA1957424.1"/>
    <property type="molecule type" value="Genomic_DNA"/>
</dbReference>
<dbReference type="SUPFAM" id="SSF51556">
    <property type="entry name" value="Metallo-dependent hydrolases"/>
    <property type="match status" value="1"/>
</dbReference>
<accession>A0ABN2QSR9</accession>
<dbReference type="Pfam" id="PF01979">
    <property type="entry name" value="Amidohydro_1"/>
    <property type="match status" value="1"/>
</dbReference>
<dbReference type="InterPro" id="IPR011059">
    <property type="entry name" value="Metal-dep_hydrolase_composite"/>
</dbReference>
<dbReference type="Gene3D" id="2.30.40.10">
    <property type="entry name" value="Urease, subunit C, domain 1"/>
    <property type="match status" value="1"/>
</dbReference>
<reference evidence="2 3" key="1">
    <citation type="journal article" date="2019" name="Int. J. Syst. Evol. Microbiol.">
        <title>The Global Catalogue of Microorganisms (GCM) 10K type strain sequencing project: providing services to taxonomists for standard genome sequencing and annotation.</title>
        <authorList>
            <consortium name="The Broad Institute Genomics Platform"/>
            <consortium name="The Broad Institute Genome Sequencing Center for Infectious Disease"/>
            <person name="Wu L."/>
            <person name="Ma J."/>
        </authorList>
    </citation>
    <scope>NUCLEOTIDE SEQUENCE [LARGE SCALE GENOMIC DNA]</scope>
    <source>
        <strain evidence="2 3">JCM 14545</strain>
    </source>
</reference>
<dbReference type="PANTHER" id="PTHR43135:SF3">
    <property type="entry name" value="ALPHA-D-RIBOSE 1-METHYLPHOSPHONATE 5-TRIPHOSPHATE DIPHOSPHATASE"/>
    <property type="match status" value="1"/>
</dbReference>
<name>A0ABN2QSR9_9PSEU</name>